<evidence type="ECO:0000313" key="1">
    <source>
        <dbReference type="EMBL" id="URZ13858.1"/>
    </source>
</evidence>
<dbReference type="EMBL" id="CP096984">
    <property type="protein sequence ID" value="URZ13858.1"/>
    <property type="molecule type" value="Genomic_DNA"/>
</dbReference>
<dbReference type="KEGG" id="crw:CROST_046360"/>
<name>A0A1S8L0R5_9CLOT</name>
<proteinExistence type="predicted"/>
<dbReference type="AlphaFoldDB" id="A0A1S8L0R5"/>
<keyword evidence="2" id="KW-1185">Reference proteome</keyword>
<dbReference type="Proteomes" id="UP000190951">
    <property type="component" value="Plasmid p330"/>
</dbReference>
<sequence length="81" mass="9127">MAINVYGKKELEDKEFVIYKAGSDYEEPTGKIKFDKETLELSILKSEEGSLSDRGLFKIASKIKKVYKETGEFPSKVESAS</sequence>
<organism evidence="1 2">
    <name type="scientific">Clostridium felsineum</name>
    <dbReference type="NCBI Taxonomy" id="36839"/>
    <lineage>
        <taxon>Bacteria</taxon>
        <taxon>Bacillati</taxon>
        <taxon>Bacillota</taxon>
        <taxon>Clostridia</taxon>
        <taxon>Eubacteriales</taxon>
        <taxon>Clostridiaceae</taxon>
        <taxon>Clostridium</taxon>
    </lineage>
</organism>
<gene>
    <name evidence="1" type="ORF">CROST_046360</name>
</gene>
<accession>A0A1S8L0R5</accession>
<geneLocation type="plasmid" evidence="1 2">
    <name>p330</name>
</geneLocation>
<reference evidence="1 2" key="1">
    <citation type="submission" date="2022-04" db="EMBL/GenBank/DDBJ databases">
        <title>Genome sequence of C. roseum typestrain.</title>
        <authorList>
            <person name="Poehlein A."/>
            <person name="Schoch T."/>
            <person name="Duerre P."/>
            <person name="Daniel R."/>
        </authorList>
    </citation>
    <scope>NUCLEOTIDE SEQUENCE [LARGE SCALE GENOMIC DNA]</scope>
    <source>
        <strain evidence="1 2">DSM 7320</strain>
        <plasmid evidence="1 2">p330</plasmid>
    </source>
</reference>
<evidence type="ECO:0000313" key="2">
    <source>
        <dbReference type="Proteomes" id="UP000190951"/>
    </source>
</evidence>
<protein>
    <submittedName>
        <fullName evidence="1">Uncharacterized protein</fullName>
    </submittedName>
</protein>
<keyword evidence="1" id="KW-0614">Plasmid</keyword>
<dbReference type="RefSeq" id="WP_077834626.1">
    <property type="nucleotide sequence ID" value="NZ_CP096984.1"/>
</dbReference>
<dbReference type="STRING" id="84029.CROST_34350"/>